<dbReference type="InterPro" id="IPR017850">
    <property type="entry name" value="Alkaline_phosphatase_core_sf"/>
</dbReference>
<dbReference type="Pfam" id="PF07394">
    <property type="entry name" value="DUF1501"/>
    <property type="match status" value="1"/>
</dbReference>
<feature type="chain" id="PRO_5007555543" description="DUF1501 domain-containing protein" evidence="1">
    <location>
        <begin position="27"/>
        <end position="407"/>
    </location>
</feature>
<dbReference type="RefSeq" id="WP_062109163.1">
    <property type="nucleotide sequence ID" value="NZ_LHZR01000111.1"/>
</dbReference>
<dbReference type="STRING" id="318683.A0U94_01505"/>
<feature type="signal peptide" evidence="1">
    <location>
        <begin position="1"/>
        <end position="26"/>
    </location>
</feature>
<evidence type="ECO:0000313" key="3">
    <source>
        <dbReference type="Proteomes" id="UP000075636"/>
    </source>
</evidence>
<evidence type="ECO:0008006" key="4">
    <source>
        <dbReference type="Google" id="ProtNLM"/>
    </source>
</evidence>
<reference evidence="2 3" key="1">
    <citation type="submission" date="2015-06" db="EMBL/GenBank/DDBJ databases">
        <title>Improved classification and identification of acetic acid bacteria using matrix-assisted laser desorption/ionization time-of-flight mass spectrometry; Gluconobacter nephelii and Gluconobacter uchimurae are later heterotypic synonyms of Gluconobacter japonicus and Gluconobacter oxydans, respectively.</title>
        <authorList>
            <person name="Li L."/>
            <person name="Cleenwerck I."/>
            <person name="De Vuyst L."/>
            <person name="Vandamme P."/>
        </authorList>
    </citation>
    <scope>NUCLEOTIDE SEQUENCE [LARGE SCALE GENOMIC DNA]</scope>
    <source>
        <strain evidence="2 3">LMG 1768</strain>
    </source>
</reference>
<evidence type="ECO:0000256" key="1">
    <source>
        <dbReference type="SAM" id="SignalP"/>
    </source>
</evidence>
<accession>A0A149TGC6</accession>
<evidence type="ECO:0000313" key="2">
    <source>
        <dbReference type="EMBL" id="KXV46847.1"/>
    </source>
</evidence>
<dbReference type="PANTHER" id="PTHR43737">
    <property type="entry name" value="BLL7424 PROTEIN"/>
    <property type="match status" value="1"/>
</dbReference>
<dbReference type="AlphaFoldDB" id="A0A149TGC6"/>
<dbReference type="Proteomes" id="UP000075636">
    <property type="component" value="Unassembled WGS sequence"/>
</dbReference>
<proteinExistence type="predicted"/>
<keyword evidence="1" id="KW-0732">Signal</keyword>
<gene>
    <name evidence="2" type="ORF">AD945_12090</name>
</gene>
<name>A0A149TGC6_9PROT</name>
<dbReference type="InterPro" id="IPR010869">
    <property type="entry name" value="DUF1501"/>
</dbReference>
<dbReference type="SUPFAM" id="SSF53649">
    <property type="entry name" value="Alkaline phosphatase-like"/>
    <property type="match status" value="1"/>
</dbReference>
<sequence>MMISRRTALLGLTSAWTLGRSSLAFAGSSGGPDDPRLVVILLRGALDGLSAVTPYGDPDLASYRRALVLPEPGREGGLLDLGGFYGLHPSLVALHGLYGQGQMLPIHAVAGHYRSRSHFEAQDYLESGADERLGSGWLNRAVSVLQGKANRPDGYGLAMGLTVPLLLRGSARVGSYAPAGSQHPDADLYGQILALNASDPVTGPALRNALKARGFSDAAMTEGGMAAAPGVDAAGKPRKIDAFTQLSTAAGEMLATAHGPRVAALEIGGWDTHAGQLGRLGGPLAQLDRGIGALRQGLGESWNRTVVLALTEFGRTVRINGTGGTDHGTGTVAFLAGGAVAGGKVGGTWPGLRSGQLFENRDLAPTTDLRSVVAGVLCDHLHLPQHAVGTVFPGTALEPARGLVVPV</sequence>
<protein>
    <recommendedName>
        <fullName evidence="4">DUF1501 domain-containing protein</fullName>
    </recommendedName>
</protein>
<dbReference type="EMBL" id="LHZR01000111">
    <property type="protein sequence ID" value="KXV46847.1"/>
    <property type="molecule type" value="Genomic_DNA"/>
</dbReference>
<organism evidence="2 3">
    <name type="scientific">Gluconobacter albidus</name>
    <dbReference type="NCBI Taxonomy" id="318683"/>
    <lineage>
        <taxon>Bacteria</taxon>
        <taxon>Pseudomonadati</taxon>
        <taxon>Pseudomonadota</taxon>
        <taxon>Alphaproteobacteria</taxon>
        <taxon>Acetobacterales</taxon>
        <taxon>Acetobacteraceae</taxon>
        <taxon>Gluconobacter</taxon>
    </lineage>
</organism>
<dbReference type="PATRIC" id="fig|318683.6.peg.2866"/>
<comment type="caution">
    <text evidence="2">The sequence shown here is derived from an EMBL/GenBank/DDBJ whole genome shotgun (WGS) entry which is preliminary data.</text>
</comment>
<dbReference type="OrthoDB" id="9779968at2"/>
<dbReference type="PANTHER" id="PTHR43737:SF1">
    <property type="entry name" value="DUF1501 DOMAIN-CONTAINING PROTEIN"/>
    <property type="match status" value="1"/>
</dbReference>